<evidence type="ECO:0000313" key="4">
    <source>
        <dbReference type="Proteomes" id="UP001595443"/>
    </source>
</evidence>
<organism evidence="3 4">
    <name type="scientific">Acidimangrovimonas pyrenivorans</name>
    <dbReference type="NCBI Taxonomy" id="2030798"/>
    <lineage>
        <taxon>Bacteria</taxon>
        <taxon>Pseudomonadati</taxon>
        <taxon>Pseudomonadota</taxon>
        <taxon>Alphaproteobacteria</taxon>
        <taxon>Rhodobacterales</taxon>
        <taxon>Paracoccaceae</taxon>
        <taxon>Acidimangrovimonas</taxon>
    </lineage>
</organism>
<evidence type="ECO:0000259" key="2">
    <source>
        <dbReference type="Pfam" id="PF20057"/>
    </source>
</evidence>
<feature type="domain" description="DUF6456" evidence="2">
    <location>
        <begin position="245"/>
        <end position="381"/>
    </location>
</feature>
<keyword evidence="4" id="KW-1185">Reference proteome</keyword>
<reference evidence="4" key="1">
    <citation type="journal article" date="2019" name="Int. J. Syst. Evol. Microbiol.">
        <title>The Global Catalogue of Microorganisms (GCM) 10K type strain sequencing project: providing services to taxonomists for standard genome sequencing and annotation.</title>
        <authorList>
            <consortium name="The Broad Institute Genomics Platform"/>
            <consortium name="The Broad Institute Genome Sequencing Center for Infectious Disease"/>
            <person name="Wu L."/>
            <person name="Ma J."/>
        </authorList>
    </citation>
    <scope>NUCLEOTIDE SEQUENCE [LARGE SCALE GENOMIC DNA]</scope>
    <source>
        <strain evidence="4">KCTC 62192</strain>
    </source>
</reference>
<dbReference type="Pfam" id="PF20057">
    <property type="entry name" value="DUF6456"/>
    <property type="match status" value="1"/>
</dbReference>
<feature type="region of interest" description="Disordered" evidence="1">
    <location>
        <begin position="73"/>
        <end position="98"/>
    </location>
</feature>
<feature type="compositionally biased region" description="Gly residues" evidence="1">
    <location>
        <begin position="203"/>
        <end position="213"/>
    </location>
</feature>
<evidence type="ECO:0000256" key="1">
    <source>
        <dbReference type="SAM" id="MobiDB-lite"/>
    </source>
</evidence>
<gene>
    <name evidence="3" type="ORF">ACFOES_04705</name>
</gene>
<dbReference type="RefSeq" id="WP_377832021.1">
    <property type="nucleotide sequence ID" value="NZ_JBHRSK010000004.1"/>
</dbReference>
<proteinExistence type="predicted"/>
<feature type="region of interest" description="Disordered" evidence="1">
    <location>
        <begin position="195"/>
        <end position="243"/>
    </location>
</feature>
<accession>A0ABV7ADY9</accession>
<dbReference type="InterPro" id="IPR045599">
    <property type="entry name" value="DUF6456"/>
</dbReference>
<feature type="compositionally biased region" description="Basic and acidic residues" evidence="1">
    <location>
        <begin position="224"/>
        <end position="241"/>
    </location>
</feature>
<comment type="caution">
    <text evidence="3">The sequence shown here is derived from an EMBL/GenBank/DDBJ whole genome shotgun (WGS) entry which is preliminary data.</text>
</comment>
<sequence length="389" mass="42104">MTAPATATSDLPGWLPLSVRLYLDHTEDGVSLRALARREGCHASTVLRRVRRCESRRDDPLVDEALAHLGRAKAARSAVPDEKDDPDMTAALRSDTASPPFVESEAAIAREARRILRPLTEPGAVLAVSAEMEKAAVLRSQPDGHSLRTAVVARNIAQAFALKDWIGCGRAVGRVTTYRITAAGRAALTRMLDEDARRRGAQAGPGQGAGQGPGLAEAPAPFADQHRSWETRNETGSDGQRRRLRYNAAESPVTMLARRRDRDGKPFLSAELVAAAERLREDFELAQMGPRVTQNWDRFLTAGDRGGFAGAGGPAEGPRAARDRVAAALRDLGPGLGDMALRCCCYLEGLEGAEKRLGWSARSGKIVLRIALIRLKRHYDERGGRDLIG</sequence>
<evidence type="ECO:0000313" key="3">
    <source>
        <dbReference type="EMBL" id="MFC2967385.1"/>
    </source>
</evidence>
<dbReference type="EMBL" id="JBHRSK010000004">
    <property type="protein sequence ID" value="MFC2967385.1"/>
    <property type="molecule type" value="Genomic_DNA"/>
</dbReference>
<dbReference type="Proteomes" id="UP001595443">
    <property type="component" value="Unassembled WGS sequence"/>
</dbReference>
<name>A0ABV7ADY9_9RHOB</name>
<protein>
    <submittedName>
        <fullName evidence="3">DUF6456 domain-containing protein</fullName>
    </submittedName>
</protein>